<reference evidence="2 3" key="1">
    <citation type="submission" date="2020-02" db="EMBL/GenBank/DDBJ databases">
        <title>Acidophilic actinobacteria isolated from forest soil.</title>
        <authorList>
            <person name="Golinska P."/>
        </authorList>
    </citation>
    <scope>NUCLEOTIDE SEQUENCE [LARGE SCALE GENOMIC DNA]</scope>
    <source>
        <strain evidence="2 3">NL8</strain>
    </source>
</reference>
<dbReference type="EMBL" id="JAAFYZ010000077">
    <property type="protein sequence ID" value="MBS2549600.1"/>
    <property type="molecule type" value="Genomic_DNA"/>
</dbReference>
<accession>A0ABS5KUC4</accession>
<evidence type="ECO:0000313" key="2">
    <source>
        <dbReference type="EMBL" id="MBS2549600.1"/>
    </source>
</evidence>
<dbReference type="Proteomes" id="UP000730482">
    <property type="component" value="Unassembled WGS sequence"/>
</dbReference>
<gene>
    <name evidence="2" type="ORF">KGQ19_22305</name>
</gene>
<feature type="domain" description="Saccharopine dehydrogenase NADP binding" evidence="1">
    <location>
        <begin position="13"/>
        <end position="140"/>
    </location>
</feature>
<proteinExistence type="predicted"/>
<dbReference type="PANTHER" id="PTHR12286">
    <property type="entry name" value="SACCHAROPINE DEHYDROGENASE-LIKE OXIDOREDUCTASE"/>
    <property type="match status" value="1"/>
</dbReference>
<dbReference type="Pfam" id="PF03435">
    <property type="entry name" value="Sacchrp_dh_NADP"/>
    <property type="match status" value="1"/>
</dbReference>
<sequence>MPDPTAGKPLDLVLFGATGFTGALVADYLADHAPAGTRWALAGRSATKLRAVRDRLAADRPELKDLPLLIADAGDRVSLRELAERTRVVISTVGPYLHYGEPLVAACAEAGCDYVDLTGEPEFVDAMYLKHHARAVETGARLVHCCGFDSIPSDLGVLYTMRELGAQSGPVRVSGFVRARGTFSGGTLASAMMAMSRPKAMARTAKARRAAEPKQPGRRFGVLAGPPRHDKTAHAWVTPLPVIDNQVVLRSAAALPEYGPDFRYGHFAAARRLPIALGGLAAMAALAVAAQAKPLRQAVGKAVKPGQGPDAARRAGSWFTLRLRAEAGGRTLITEVSGGDPGYGETAKMLSESALCLAFDDLPKTSGQLTTAAAMGDALIERLKRAGISFRTLTAPPSGSPGPVTGPRR</sequence>
<dbReference type="PANTHER" id="PTHR12286:SF5">
    <property type="entry name" value="SACCHAROPINE DEHYDROGENASE-LIKE OXIDOREDUCTASE"/>
    <property type="match status" value="1"/>
</dbReference>
<organism evidence="2 3">
    <name type="scientific">Catenulispora pinistramenti</name>
    <dbReference type="NCBI Taxonomy" id="2705254"/>
    <lineage>
        <taxon>Bacteria</taxon>
        <taxon>Bacillati</taxon>
        <taxon>Actinomycetota</taxon>
        <taxon>Actinomycetes</taxon>
        <taxon>Catenulisporales</taxon>
        <taxon>Catenulisporaceae</taxon>
        <taxon>Catenulispora</taxon>
    </lineage>
</organism>
<dbReference type="InterPro" id="IPR005097">
    <property type="entry name" value="Sacchrp_dh_NADP-bd"/>
</dbReference>
<keyword evidence="3" id="KW-1185">Reference proteome</keyword>
<dbReference type="SUPFAM" id="SSF51735">
    <property type="entry name" value="NAD(P)-binding Rossmann-fold domains"/>
    <property type="match status" value="1"/>
</dbReference>
<name>A0ABS5KUC4_9ACTN</name>
<evidence type="ECO:0000259" key="1">
    <source>
        <dbReference type="Pfam" id="PF03435"/>
    </source>
</evidence>
<protein>
    <submittedName>
        <fullName evidence="2">Saccharopine dehydrogenase NADP-binding domain-containing protein</fullName>
    </submittedName>
</protein>
<dbReference type="Gene3D" id="3.40.50.720">
    <property type="entry name" value="NAD(P)-binding Rossmann-like Domain"/>
    <property type="match status" value="1"/>
</dbReference>
<dbReference type="InterPro" id="IPR051276">
    <property type="entry name" value="Saccharopine_DH-like_oxidrdct"/>
</dbReference>
<comment type="caution">
    <text evidence="2">The sequence shown here is derived from an EMBL/GenBank/DDBJ whole genome shotgun (WGS) entry which is preliminary data.</text>
</comment>
<dbReference type="InterPro" id="IPR036291">
    <property type="entry name" value="NAD(P)-bd_dom_sf"/>
</dbReference>
<evidence type="ECO:0000313" key="3">
    <source>
        <dbReference type="Proteomes" id="UP000730482"/>
    </source>
</evidence>
<dbReference type="RefSeq" id="WP_212011160.1">
    <property type="nucleotide sequence ID" value="NZ_JAAFYZ010000077.1"/>
</dbReference>